<dbReference type="EMBL" id="JAOYFB010000038">
    <property type="protein sequence ID" value="KAK4027838.1"/>
    <property type="molecule type" value="Genomic_DNA"/>
</dbReference>
<organism evidence="1 2">
    <name type="scientific">Daphnia magna</name>
    <dbReference type="NCBI Taxonomy" id="35525"/>
    <lineage>
        <taxon>Eukaryota</taxon>
        <taxon>Metazoa</taxon>
        <taxon>Ecdysozoa</taxon>
        <taxon>Arthropoda</taxon>
        <taxon>Crustacea</taxon>
        <taxon>Branchiopoda</taxon>
        <taxon>Diplostraca</taxon>
        <taxon>Cladocera</taxon>
        <taxon>Anomopoda</taxon>
        <taxon>Daphniidae</taxon>
        <taxon>Daphnia</taxon>
    </lineage>
</organism>
<sequence length="107" mass="11921">MQRFLAPVDLLELHSDGFPVVCDDDFLCLSIVTGPLTFTVTILEGRERYNDHRGLPDLGNELDPEPSTSETGIDISLEVQYPPQVLENAQIPVSLRVNTSLICEMYS</sequence>
<protein>
    <submittedName>
        <fullName evidence="1">Uncharacterized protein</fullName>
    </submittedName>
</protein>
<keyword evidence="2" id="KW-1185">Reference proteome</keyword>
<evidence type="ECO:0000313" key="1">
    <source>
        <dbReference type="EMBL" id="KAK4027838.1"/>
    </source>
</evidence>
<reference evidence="1 2" key="1">
    <citation type="journal article" date="2023" name="Nucleic Acids Res.">
        <title>The hologenome of Daphnia magna reveals possible DNA methylation and microbiome-mediated evolution of the host genome.</title>
        <authorList>
            <person name="Chaturvedi A."/>
            <person name="Li X."/>
            <person name="Dhandapani V."/>
            <person name="Marshall H."/>
            <person name="Kissane S."/>
            <person name="Cuenca-Cambronero M."/>
            <person name="Asole G."/>
            <person name="Calvet F."/>
            <person name="Ruiz-Romero M."/>
            <person name="Marangio P."/>
            <person name="Guigo R."/>
            <person name="Rago D."/>
            <person name="Mirbahai L."/>
            <person name="Eastwood N."/>
            <person name="Colbourne J.K."/>
            <person name="Zhou J."/>
            <person name="Mallon E."/>
            <person name="Orsini L."/>
        </authorList>
    </citation>
    <scope>NUCLEOTIDE SEQUENCE [LARGE SCALE GENOMIC DNA]</scope>
    <source>
        <strain evidence="1">LRV0_1</strain>
    </source>
</reference>
<comment type="caution">
    <text evidence="1">The sequence shown here is derived from an EMBL/GenBank/DDBJ whole genome shotgun (WGS) entry which is preliminary data.</text>
</comment>
<proteinExistence type="predicted"/>
<accession>A0ABR0ASA2</accession>
<gene>
    <name evidence="1" type="ORF">OUZ56_016979</name>
</gene>
<dbReference type="Proteomes" id="UP001234178">
    <property type="component" value="Unassembled WGS sequence"/>
</dbReference>
<evidence type="ECO:0000313" key="2">
    <source>
        <dbReference type="Proteomes" id="UP001234178"/>
    </source>
</evidence>
<name>A0ABR0ASA2_9CRUS</name>